<dbReference type="InterPro" id="IPR001932">
    <property type="entry name" value="PPM-type_phosphatase-like_dom"/>
</dbReference>
<dbReference type="InterPro" id="IPR036457">
    <property type="entry name" value="PPM-type-like_dom_sf"/>
</dbReference>
<accession>A0ABM1TCS4</accession>
<dbReference type="PANTHER" id="PTHR13832:SF533">
    <property type="entry name" value="TGF-BETA-ACTIVATED KINASE 1 AND MAP3K7-BINDING PROTEIN 1"/>
    <property type="match status" value="1"/>
</dbReference>
<gene>
    <name evidence="3" type="primary">LOC106469452</name>
</gene>
<evidence type="ECO:0000313" key="3">
    <source>
        <dbReference type="RefSeq" id="XP_022253680.1"/>
    </source>
</evidence>
<proteinExistence type="predicted"/>
<dbReference type="GeneID" id="106469452"/>
<dbReference type="Proteomes" id="UP000694941">
    <property type="component" value="Unplaced"/>
</dbReference>
<dbReference type="PROSITE" id="PS51746">
    <property type="entry name" value="PPM_2"/>
    <property type="match status" value="1"/>
</dbReference>
<name>A0ABM1TCS4_LIMPO</name>
<dbReference type="SUPFAM" id="SSF81606">
    <property type="entry name" value="PP2C-like"/>
    <property type="match status" value="1"/>
</dbReference>
<protein>
    <submittedName>
        <fullName evidence="3">TGF-beta-activated kinase 1 and MAP3K7-binding protein 1-like</fullName>
    </submittedName>
</protein>
<dbReference type="PANTHER" id="PTHR13832">
    <property type="entry name" value="PROTEIN PHOSPHATASE 2C"/>
    <property type="match status" value="1"/>
</dbReference>
<organism evidence="2 3">
    <name type="scientific">Limulus polyphemus</name>
    <name type="common">Atlantic horseshoe crab</name>
    <dbReference type="NCBI Taxonomy" id="6850"/>
    <lineage>
        <taxon>Eukaryota</taxon>
        <taxon>Metazoa</taxon>
        <taxon>Ecdysozoa</taxon>
        <taxon>Arthropoda</taxon>
        <taxon>Chelicerata</taxon>
        <taxon>Merostomata</taxon>
        <taxon>Xiphosura</taxon>
        <taxon>Limulidae</taxon>
        <taxon>Limulus</taxon>
    </lineage>
</organism>
<feature type="domain" description="PPM-type phosphatase" evidence="1">
    <location>
        <begin position="28"/>
        <end position="349"/>
    </location>
</feature>
<dbReference type="Pfam" id="PF00481">
    <property type="entry name" value="PP2C"/>
    <property type="match status" value="1"/>
</dbReference>
<evidence type="ECO:0000313" key="2">
    <source>
        <dbReference type="Proteomes" id="UP000694941"/>
    </source>
</evidence>
<keyword evidence="2" id="KW-1185">Reference proteome</keyword>
<reference evidence="3" key="1">
    <citation type="submission" date="2025-08" db="UniProtKB">
        <authorList>
            <consortium name="RefSeq"/>
        </authorList>
    </citation>
    <scope>IDENTIFICATION</scope>
    <source>
        <tissue evidence="3">Muscle</tissue>
    </source>
</reference>
<evidence type="ECO:0000259" key="1">
    <source>
        <dbReference type="PROSITE" id="PS51746"/>
    </source>
</evidence>
<dbReference type="Gene3D" id="3.60.40.10">
    <property type="entry name" value="PPM-type phosphatase domain"/>
    <property type="match status" value="1"/>
</dbReference>
<dbReference type="CDD" id="cd00143">
    <property type="entry name" value="PP2Cc"/>
    <property type="match status" value="1"/>
</dbReference>
<dbReference type="SMART" id="SM00332">
    <property type="entry name" value="PP2Cc"/>
    <property type="match status" value="1"/>
</dbReference>
<sequence length="467" mass="51549">MPTHAEMNVRPGVGLTNVPASLGLTLGLVHSHPTQLETGFSRWGGHFFYGVFDGHHGSRTSDFAAQRMPAEILLGQLDGKETDSDVRKILQEAFHAVEKGFFDSIDDLLAEKITLQLHIHGLSDYQAYTKFPDIVNQLQDVIREISAGTAALVALILKNKLYVASVGDCRALLVKTNSDGSLRIIQLTTNHDIYNEDELLRLSHLGLDIEKIRQGNKLGSLHNTRCIGNYMLKGGYTEFDFLSDAKEEPVIAEPQIQGGIEIDKSCQFLVLMSVGVYKSIEEATGTSQVNEIISEMVLEQFHMQSTLVGVAQAVVDKVVRIHHDRFVSGGEEARRCERRNDMTLLVRKFNQPFPNPLGSPLRPVSPLMGLHSPSDISQFKTGLSVNVNPTVETSVYSVYSEAASATVTYSTHTETSSSESSSPFQSSKHSLPLDSDGRLLPYVDFSSYFQLVEEAKLQGHLSEDFIP</sequence>
<dbReference type="RefSeq" id="XP_022253680.1">
    <property type="nucleotide sequence ID" value="XM_022397972.1"/>
</dbReference>
<dbReference type="InterPro" id="IPR015655">
    <property type="entry name" value="PP2C"/>
</dbReference>